<gene>
    <name evidence="2" type="ORF">E4L98_07030</name>
</gene>
<dbReference type="InterPro" id="IPR000160">
    <property type="entry name" value="GGDEF_dom"/>
</dbReference>
<dbReference type="PANTHER" id="PTHR46663:SF3">
    <property type="entry name" value="SLL0267 PROTEIN"/>
    <property type="match status" value="1"/>
</dbReference>
<comment type="caution">
    <text evidence="2">The sequence shown here is derived from an EMBL/GenBank/DDBJ whole genome shotgun (WGS) entry which is preliminary data.</text>
</comment>
<proteinExistence type="predicted"/>
<organism evidence="2 3">
    <name type="scientific">Duganella callida</name>
    <dbReference type="NCBI Taxonomy" id="2561932"/>
    <lineage>
        <taxon>Bacteria</taxon>
        <taxon>Pseudomonadati</taxon>
        <taxon>Pseudomonadota</taxon>
        <taxon>Betaproteobacteria</taxon>
        <taxon>Burkholderiales</taxon>
        <taxon>Oxalobacteraceae</taxon>
        <taxon>Telluria group</taxon>
        <taxon>Duganella</taxon>
    </lineage>
</organism>
<dbReference type="Gene3D" id="3.30.70.270">
    <property type="match status" value="1"/>
</dbReference>
<reference evidence="2 3" key="1">
    <citation type="submission" date="2019-03" db="EMBL/GenBank/DDBJ databases">
        <title>Draft Genome Sequence of Duganella callidus sp. nov., a Novel Duganella Species Isolated from Cultivated Soil.</title>
        <authorList>
            <person name="Raths R."/>
            <person name="Peta V."/>
            <person name="Bucking H."/>
        </authorList>
    </citation>
    <scope>NUCLEOTIDE SEQUENCE [LARGE SCALE GENOMIC DNA]</scope>
    <source>
        <strain evidence="2 3">DN04</strain>
    </source>
</reference>
<dbReference type="OrthoDB" id="9812260at2"/>
<sequence>MEAHVLSLMFIDAKEIALAASSRTDVLGTSYADRNYSPGDDTAHILGSIGIALDPDAGGDADTLMKHADQAMYSAKQDGRNHYNYYAKPPKVAKTAEN</sequence>
<dbReference type="Pfam" id="PF00990">
    <property type="entry name" value="GGDEF"/>
    <property type="match status" value="1"/>
</dbReference>
<name>A0A4Y9SKV6_9BURK</name>
<dbReference type="InterPro" id="IPR052163">
    <property type="entry name" value="DGC-Regulatory_Protein"/>
</dbReference>
<dbReference type="SUPFAM" id="SSF55073">
    <property type="entry name" value="Nucleotide cyclase"/>
    <property type="match status" value="1"/>
</dbReference>
<dbReference type="PANTHER" id="PTHR46663">
    <property type="entry name" value="DIGUANYLATE CYCLASE DGCT-RELATED"/>
    <property type="match status" value="1"/>
</dbReference>
<evidence type="ECO:0000313" key="2">
    <source>
        <dbReference type="EMBL" id="TFW27290.1"/>
    </source>
</evidence>
<dbReference type="InterPro" id="IPR029787">
    <property type="entry name" value="Nucleotide_cyclase"/>
</dbReference>
<dbReference type="InterPro" id="IPR043128">
    <property type="entry name" value="Rev_trsase/Diguanyl_cyclase"/>
</dbReference>
<dbReference type="EMBL" id="SPVG01000072">
    <property type="protein sequence ID" value="TFW27290.1"/>
    <property type="molecule type" value="Genomic_DNA"/>
</dbReference>
<keyword evidence="3" id="KW-1185">Reference proteome</keyword>
<dbReference type="AlphaFoldDB" id="A0A4Y9SKV6"/>
<evidence type="ECO:0000259" key="1">
    <source>
        <dbReference type="PROSITE" id="PS50887"/>
    </source>
</evidence>
<evidence type="ECO:0000313" key="3">
    <source>
        <dbReference type="Proteomes" id="UP000297729"/>
    </source>
</evidence>
<feature type="domain" description="GGDEF" evidence="1">
    <location>
        <begin position="1"/>
        <end position="88"/>
    </location>
</feature>
<dbReference type="Proteomes" id="UP000297729">
    <property type="component" value="Unassembled WGS sequence"/>
</dbReference>
<accession>A0A4Y9SKV6</accession>
<dbReference type="PROSITE" id="PS50887">
    <property type="entry name" value="GGDEF"/>
    <property type="match status" value="1"/>
</dbReference>
<protein>
    <submittedName>
        <fullName evidence="2">Diguanylate cyclase</fullName>
    </submittedName>
</protein>